<dbReference type="AlphaFoldDB" id="A0A914DUQ7"/>
<proteinExistence type="predicted"/>
<name>A0A914DUQ7_9BILA</name>
<dbReference type="PANTHER" id="PTHR31594">
    <property type="entry name" value="AIG1-TYPE G DOMAIN-CONTAINING PROTEIN"/>
    <property type="match status" value="1"/>
</dbReference>
<accession>A0A914DUQ7</accession>
<keyword evidence="2" id="KW-1185">Reference proteome</keyword>
<protein>
    <recommendedName>
        <fullName evidence="1">SNTX MACPF/CDC-like domain-containing protein</fullName>
    </recommendedName>
</protein>
<dbReference type="WBParaSite" id="ACRNAN_scaffold3997.g19393.t1">
    <property type="protein sequence ID" value="ACRNAN_scaffold3997.g19393.t1"/>
    <property type="gene ID" value="ACRNAN_scaffold3997.g19393"/>
</dbReference>
<sequence>MTLEEKNLTIPNELIARDNNYNLTSDFVMSSKASDKISKLGIKGELQLSILCGAVSVRGSASYIEENKSSKKAVQCSFVQKIQTVDESINIKHVDLRDIYSQNIGEDGTHVVFKISWGANATVTLTYENEENLAHSEIEGKLKLGLEKLKSVAAKVTGQVSGNMKSNEILTSQQLKLNVYADVMANEQGAPRNLEEALELIYNMPKRVSETEGGKGKKLLFYLIPLSVMKRHLDIQLGPDAIL</sequence>
<dbReference type="Proteomes" id="UP000887540">
    <property type="component" value="Unplaced"/>
</dbReference>
<dbReference type="InterPro" id="IPR052090">
    <property type="entry name" value="Cytolytic_pore-forming_toxin"/>
</dbReference>
<evidence type="ECO:0000259" key="1">
    <source>
        <dbReference type="Pfam" id="PF24674"/>
    </source>
</evidence>
<dbReference type="Pfam" id="PF24674">
    <property type="entry name" value="MACPF_SNTX"/>
    <property type="match status" value="1"/>
</dbReference>
<dbReference type="PANTHER" id="PTHR31594:SF14">
    <property type="entry name" value="FIBRONECTIN TYPE-III DOMAIN-CONTAINING PROTEIN"/>
    <property type="match status" value="1"/>
</dbReference>
<feature type="domain" description="SNTX MACPF/CDC-like" evidence="1">
    <location>
        <begin position="21"/>
        <end position="230"/>
    </location>
</feature>
<organism evidence="2 3">
    <name type="scientific">Acrobeloides nanus</name>
    <dbReference type="NCBI Taxonomy" id="290746"/>
    <lineage>
        <taxon>Eukaryota</taxon>
        <taxon>Metazoa</taxon>
        <taxon>Ecdysozoa</taxon>
        <taxon>Nematoda</taxon>
        <taxon>Chromadorea</taxon>
        <taxon>Rhabditida</taxon>
        <taxon>Tylenchina</taxon>
        <taxon>Cephalobomorpha</taxon>
        <taxon>Cephaloboidea</taxon>
        <taxon>Cephalobidae</taxon>
        <taxon>Acrobeloides</taxon>
    </lineage>
</organism>
<dbReference type="InterPro" id="IPR056072">
    <property type="entry name" value="SNTX_MACPF/CDC-like_dom"/>
</dbReference>
<reference evidence="3" key="1">
    <citation type="submission" date="2022-11" db="UniProtKB">
        <authorList>
            <consortium name="WormBaseParasite"/>
        </authorList>
    </citation>
    <scope>IDENTIFICATION</scope>
</reference>
<evidence type="ECO:0000313" key="3">
    <source>
        <dbReference type="WBParaSite" id="ACRNAN_scaffold3997.g19393.t1"/>
    </source>
</evidence>
<evidence type="ECO:0000313" key="2">
    <source>
        <dbReference type="Proteomes" id="UP000887540"/>
    </source>
</evidence>